<evidence type="ECO:0000313" key="2">
    <source>
        <dbReference type="Proteomes" id="UP000218287"/>
    </source>
</evidence>
<gene>
    <name evidence="1" type="ORF">NIES21_48040</name>
</gene>
<dbReference type="EMBL" id="AP018174">
    <property type="protein sequence ID" value="BAY18946.1"/>
    <property type="molecule type" value="Genomic_DNA"/>
</dbReference>
<dbReference type="OrthoDB" id="9921548at2"/>
<dbReference type="AlphaFoldDB" id="A0A1Z4GNP2"/>
<protein>
    <submittedName>
        <fullName evidence="1">Uncharacterized protein</fullName>
    </submittedName>
</protein>
<organism evidence="1 2">
    <name type="scientific">Anabaenopsis circularis NIES-21</name>
    <dbReference type="NCBI Taxonomy" id="1085406"/>
    <lineage>
        <taxon>Bacteria</taxon>
        <taxon>Bacillati</taxon>
        <taxon>Cyanobacteriota</taxon>
        <taxon>Cyanophyceae</taxon>
        <taxon>Nostocales</taxon>
        <taxon>Nodulariaceae</taxon>
        <taxon>Anabaenopsis</taxon>
    </lineage>
</organism>
<dbReference type="Proteomes" id="UP000218287">
    <property type="component" value="Chromosome"/>
</dbReference>
<proteinExistence type="predicted"/>
<evidence type="ECO:0000313" key="1">
    <source>
        <dbReference type="EMBL" id="BAY18946.1"/>
    </source>
</evidence>
<sequence length="155" mass="17322">MKSKVEKSETYTLQVGVIQSPSVAQALRVVTVAIDISPGFNKPNQPKLHYTLNGYYLQLSCFWMCHNCSKLFIAIAANDILRYQAMPAATSRTNADAGIAANIPEKLLNLLVINAVKSIFMTKIEFIRLALFSVTFLISFKVPDVLRVFLPRLLE</sequence>
<name>A0A1Z4GNP2_9CYAN</name>
<reference evidence="1 2" key="1">
    <citation type="submission" date="2017-06" db="EMBL/GenBank/DDBJ databases">
        <title>Genome sequencing of cyanobaciteial culture collection at National Institute for Environmental Studies (NIES).</title>
        <authorList>
            <person name="Hirose Y."/>
            <person name="Shimura Y."/>
            <person name="Fujisawa T."/>
            <person name="Nakamura Y."/>
            <person name="Kawachi M."/>
        </authorList>
    </citation>
    <scope>NUCLEOTIDE SEQUENCE [LARGE SCALE GENOMIC DNA]</scope>
    <source>
        <strain evidence="1 2">NIES-21</strain>
    </source>
</reference>
<keyword evidence="2" id="KW-1185">Reference proteome</keyword>
<accession>A0A1Z4GNP2</accession>